<evidence type="ECO:0000256" key="6">
    <source>
        <dbReference type="ARBA" id="ARBA00022832"/>
    </source>
</evidence>
<evidence type="ECO:0000256" key="8">
    <source>
        <dbReference type="ARBA" id="ARBA00023098"/>
    </source>
</evidence>
<dbReference type="Proteomes" id="UP001190700">
    <property type="component" value="Unassembled WGS sequence"/>
</dbReference>
<accession>A0AAE0KS91</accession>
<protein>
    <recommendedName>
        <fullName evidence="2">acetyl-CoA carboxytransferase</fullName>
        <ecNumber evidence="2">2.1.3.15</ecNumber>
    </recommendedName>
</protein>
<keyword evidence="5" id="KW-0547">Nucleotide-binding</keyword>
<evidence type="ECO:0000313" key="13">
    <source>
        <dbReference type="Proteomes" id="UP001190700"/>
    </source>
</evidence>
<keyword evidence="9" id="KW-0275">Fatty acid biosynthesis</keyword>
<dbReference type="PANTHER" id="PTHR42853">
    <property type="entry name" value="ACETYL-COENZYME A CARBOXYLASE CARBOXYL TRANSFERASE SUBUNIT ALPHA"/>
    <property type="match status" value="1"/>
</dbReference>
<keyword evidence="13" id="KW-1185">Reference proteome</keyword>
<evidence type="ECO:0000259" key="11">
    <source>
        <dbReference type="PROSITE" id="PS50989"/>
    </source>
</evidence>
<keyword evidence="6" id="KW-0276">Fatty acid metabolism</keyword>
<dbReference type="InterPro" id="IPR001095">
    <property type="entry name" value="Acetyl_CoA_COase_a_su"/>
</dbReference>
<gene>
    <name evidence="12" type="ORF">CYMTET_32047</name>
</gene>
<dbReference type="InterPro" id="IPR029045">
    <property type="entry name" value="ClpP/crotonase-like_dom_sf"/>
</dbReference>
<dbReference type="PROSITE" id="PS50989">
    <property type="entry name" value="COA_CT_CTER"/>
    <property type="match status" value="1"/>
</dbReference>
<evidence type="ECO:0000256" key="4">
    <source>
        <dbReference type="ARBA" id="ARBA00022679"/>
    </source>
</evidence>
<dbReference type="HAMAP" id="MF_00823">
    <property type="entry name" value="AcetylCoA_CT_alpha"/>
    <property type="match status" value="1"/>
</dbReference>
<dbReference type="NCBIfam" id="NF041504">
    <property type="entry name" value="AccA_sub"/>
    <property type="match status" value="1"/>
</dbReference>
<reference evidence="12 13" key="1">
    <citation type="journal article" date="2015" name="Genome Biol. Evol.">
        <title>Comparative Genomics of a Bacterivorous Green Alga Reveals Evolutionary Causalities and Consequences of Phago-Mixotrophic Mode of Nutrition.</title>
        <authorList>
            <person name="Burns J.A."/>
            <person name="Paasch A."/>
            <person name="Narechania A."/>
            <person name="Kim E."/>
        </authorList>
    </citation>
    <scope>NUCLEOTIDE SEQUENCE [LARGE SCALE GENOMIC DNA]</scope>
    <source>
        <strain evidence="12 13">PLY_AMNH</strain>
    </source>
</reference>
<evidence type="ECO:0000256" key="7">
    <source>
        <dbReference type="ARBA" id="ARBA00022840"/>
    </source>
</evidence>
<sequence length="368" mass="40414">VRRVAEETDVDLQQQQMIDELEKRAAKLRVAIYTRLTPQQKLMIARHPNRPTFLDVVEQITDKFFELHGDRAGYDDQALVGGIGSIDGISFMLIGHQKGRDEQEDIERNFGMPTPSGYRKALRLMRHAERFGFPIITFVDTPGAYAGIETETLGQGEAIAMNLREMFGLKVPIICFVIGEGGSGGALAIGCADYTFILENAVYYVTSPEAAAAILWKDKTMMDKATSALKITAGDLVKLGVMDEIIPEPLGGAHTNPSAIGAPIKEALLSTFAELRTLDELDLLTRRRDKFRRMGVWGVTAEDDEGKILDPDDAVKALNQEEAEAIQWLVPSHSYSMSITPLTSPSLPCFGNFNESCQGLQWAGYGGG</sequence>
<dbReference type="NCBIfam" id="TIGR00513">
    <property type="entry name" value="accA"/>
    <property type="match status" value="1"/>
</dbReference>
<dbReference type="EMBL" id="LGRX02019144">
    <property type="protein sequence ID" value="KAK3258931.1"/>
    <property type="molecule type" value="Genomic_DNA"/>
</dbReference>
<dbReference type="PANTHER" id="PTHR42853:SF3">
    <property type="entry name" value="ACETYL-COENZYME A CARBOXYLASE CARBOXYL TRANSFERASE SUBUNIT ALPHA, CHLOROPLASTIC"/>
    <property type="match status" value="1"/>
</dbReference>
<comment type="pathway">
    <text evidence="1">Lipid metabolism; malonyl-CoA biosynthesis; malonyl-CoA from acetyl-CoA: step 1/1.</text>
</comment>
<dbReference type="GO" id="GO:0009317">
    <property type="term" value="C:acetyl-CoA carboxylase complex"/>
    <property type="evidence" value="ECO:0007669"/>
    <property type="project" value="InterPro"/>
</dbReference>
<dbReference type="EC" id="2.1.3.15" evidence="2"/>
<dbReference type="GO" id="GO:0016743">
    <property type="term" value="F:carboxyl- or carbamoyltransferase activity"/>
    <property type="evidence" value="ECO:0007669"/>
    <property type="project" value="InterPro"/>
</dbReference>
<dbReference type="NCBIfam" id="NF004344">
    <property type="entry name" value="PRK05724.1"/>
    <property type="match status" value="1"/>
</dbReference>
<organism evidence="12 13">
    <name type="scientific">Cymbomonas tetramitiformis</name>
    <dbReference type="NCBI Taxonomy" id="36881"/>
    <lineage>
        <taxon>Eukaryota</taxon>
        <taxon>Viridiplantae</taxon>
        <taxon>Chlorophyta</taxon>
        <taxon>Pyramimonadophyceae</taxon>
        <taxon>Pyramimonadales</taxon>
        <taxon>Pyramimonadaceae</taxon>
        <taxon>Cymbomonas</taxon>
    </lineage>
</organism>
<evidence type="ECO:0000256" key="3">
    <source>
        <dbReference type="ARBA" id="ARBA00022516"/>
    </source>
</evidence>
<evidence type="ECO:0000256" key="9">
    <source>
        <dbReference type="ARBA" id="ARBA00023160"/>
    </source>
</evidence>
<dbReference type="PRINTS" id="PR01069">
    <property type="entry name" value="ACCCTRFRASEA"/>
</dbReference>
<evidence type="ECO:0000256" key="2">
    <source>
        <dbReference type="ARBA" id="ARBA00011883"/>
    </source>
</evidence>
<dbReference type="SUPFAM" id="SSF52096">
    <property type="entry name" value="ClpP/crotonase"/>
    <property type="match status" value="1"/>
</dbReference>
<dbReference type="GO" id="GO:0005524">
    <property type="term" value="F:ATP binding"/>
    <property type="evidence" value="ECO:0007669"/>
    <property type="project" value="UniProtKB-KW"/>
</dbReference>
<evidence type="ECO:0000313" key="12">
    <source>
        <dbReference type="EMBL" id="KAK3258931.1"/>
    </source>
</evidence>
<dbReference type="GO" id="GO:0003989">
    <property type="term" value="F:acetyl-CoA carboxylase activity"/>
    <property type="evidence" value="ECO:0007669"/>
    <property type="project" value="InterPro"/>
</dbReference>
<dbReference type="AlphaFoldDB" id="A0AAE0KS91"/>
<keyword evidence="7" id="KW-0067">ATP-binding</keyword>
<keyword evidence="4" id="KW-0808">Transferase</keyword>
<keyword evidence="3" id="KW-0444">Lipid biosynthesis</keyword>
<feature type="non-terminal residue" evidence="12">
    <location>
        <position position="1"/>
    </location>
</feature>
<dbReference type="GO" id="GO:0006633">
    <property type="term" value="P:fatty acid biosynthetic process"/>
    <property type="evidence" value="ECO:0007669"/>
    <property type="project" value="UniProtKB-KW"/>
</dbReference>
<evidence type="ECO:0000256" key="10">
    <source>
        <dbReference type="ARBA" id="ARBA00049152"/>
    </source>
</evidence>
<evidence type="ECO:0000256" key="1">
    <source>
        <dbReference type="ARBA" id="ARBA00004956"/>
    </source>
</evidence>
<dbReference type="Pfam" id="PF03255">
    <property type="entry name" value="ACCA"/>
    <property type="match status" value="1"/>
</dbReference>
<proteinExistence type="inferred from homology"/>
<comment type="catalytic activity">
    <reaction evidence="10">
        <text>N(6)-carboxybiotinyl-L-lysyl-[protein] + acetyl-CoA = N(6)-biotinyl-L-lysyl-[protein] + malonyl-CoA</text>
        <dbReference type="Rhea" id="RHEA:54728"/>
        <dbReference type="Rhea" id="RHEA-COMP:10505"/>
        <dbReference type="Rhea" id="RHEA-COMP:10506"/>
        <dbReference type="ChEBI" id="CHEBI:57288"/>
        <dbReference type="ChEBI" id="CHEBI:57384"/>
        <dbReference type="ChEBI" id="CHEBI:83144"/>
        <dbReference type="ChEBI" id="CHEBI:83145"/>
        <dbReference type="EC" id="2.1.3.15"/>
    </reaction>
</comment>
<keyword evidence="8" id="KW-0443">Lipid metabolism</keyword>
<dbReference type="InterPro" id="IPR011763">
    <property type="entry name" value="COA_CT_C"/>
</dbReference>
<comment type="caution">
    <text evidence="12">The sequence shown here is derived from an EMBL/GenBank/DDBJ whole genome shotgun (WGS) entry which is preliminary data.</text>
</comment>
<name>A0AAE0KS91_9CHLO</name>
<dbReference type="Gene3D" id="3.90.226.10">
    <property type="entry name" value="2-enoyl-CoA Hydratase, Chain A, domain 1"/>
    <property type="match status" value="1"/>
</dbReference>
<evidence type="ECO:0000256" key="5">
    <source>
        <dbReference type="ARBA" id="ARBA00022741"/>
    </source>
</evidence>
<feature type="domain" description="CoA carboxyltransferase C-terminal" evidence="11">
    <location>
        <begin position="20"/>
        <end position="274"/>
    </location>
</feature>